<dbReference type="Proteomes" id="UP001165079">
    <property type="component" value="Unassembled WGS sequence"/>
</dbReference>
<evidence type="ECO:0000256" key="1">
    <source>
        <dbReference type="ARBA" id="ARBA00006845"/>
    </source>
</evidence>
<evidence type="ECO:0000259" key="2">
    <source>
        <dbReference type="Pfam" id="PF01337"/>
    </source>
</evidence>
<accession>A0A9W6W9G2</accession>
<dbReference type="Pfam" id="PF01337">
    <property type="entry name" value="Barstar"/>
    <property type="match status" value="1"/>
</dbReference>
<reference evidence="3" key="1">
    <citation type="submission" date="2023-03" db="EMBL/GenBank/DDBJ databases">
        <title>Actinorhabdospora filicis NBRC 111898.</title>
        <authorList>
            <person name="Ichikawa N."/>
            <person name="Sato H."/>
            <person name="Tonouchi N."/>
        </authorList>
    </citation>
    <scope>NUCLEOTIDE SEQUENCE</scope>
    <source>
        <strain evidence="3">NBRC 111898</strain>
    </source>
</reference>
<name>A0A9W6W9G2_9ACTN</name>
<evidence type="ECO:0000313" key="4">
    <source>
        <dbReference type="Proteomes" id="UP001165079"/>
    </source>
</evidence>
<feature type="domain" description="Barstar (barnase inhibitor)" evidence="2">
    <location>
        <begin position="161"/>
        <end position="239"/>
    </location>
</feature>
<dbReference type="RefSeq" id="WP_285663142.1">
    <property type="nucleotide sequence ID" value="NZ_BSTX01000002.1"/>
</dbReference>
<dbReference type="InterPro" id="IPR000468">
    <property type="entry name" value="Barstar"/>
</dbReference>
<sequence>MIACRLTGDDEDEDWGIAREIHGLFAEAPDGLRRVEFEGCDPRGGLQRAVDRIGTRRAMAGNAYIGLLDATGTEMGRYFANALTVASVRPAAGGLVDLTVDLTCDALPEAEPVWRLAASGALDRTGMWHKLGPDGRRAWLSVALARHGFPSLPTRPAGTAYELDGRFVTDIEGFYCAIGEAVNGPGGYFGWNLDALDDCLSGRWGAETPFSLVWRFSSVAREALEPGLFEVVLDIFHERGIDVAHSPDLNST</sequence>
<comment type="caution">
    <text evidence="3">The sequence shown here is derived from an EMBL/GenBank/DDBJ whole genome shotgun (WGS) entry which is preliminary data.</text>
</comment>
<organism evidence="3 4">
    <name type="scientific">Actinorhabdospora filicis</name>
    <dbReference type="NCBI Taxonomy" id="1785913"/>
    <lineage>
        <taxon>Bacteria</taxon>
        <taxon>Bacillati</taxon>
        <taxon>Actinomycetota</taxon>
        <taxon>Actinomycetes</taxon>
        <taxon>Micromonosporales</taxon>
        <taxon>Micromonosporaceae</taxon>
        <taxon>Actinorhabdospora</taxon>
    </lineage>
</organism>
<dbReference type="AlphaFoldDB" id="A0A9W6W9G2"/>
<dbReference type="InterPro" id="IPR035905">
    <property type="entry name" value="Barstar-like_sf"/>
</dbReference>
<protein>
    <recommendedName>
        <fullName evidence="2">Barstar (barnase inhibitor) domain-containing protein</fullName>
    </recommendedName>
</protein>
<evidence type="ECO:0000313" key="3">
    <source>
        <dbReference type="EMBL" id="GLZ77963.1"/>
    </source>
</evidence>
<dbReference type="Gene3D" id="3.30.370.10">
    <property type="entry name" value="Barstar-like"/>
    <property type="match status" value="1"/>
</dbReference>
<comment type="similarity">
    <text evidence="1">Belongs to the barstar family.</text>
</comment>
<gene>
    <name evidence="3" type="ORF">Afil01_27700</name>
</gene>
<dbReference type="SUPFAM" id="SSF52038">
    <property type="entry name" value="Barstar-related"/>
    <property type="match status" value="1"/>
</dbReference>
<proteinExistence type="inferred from homology"/>
<dbReference type="EMBL" id="BSTX01000002">
    <property type="protein sequence ID" value="GLZ77963.1"/>
    <property type="molecule type" value="Genomic_DNA"/>
</dbReference>
<keyword evidence="4" id="KW-1185">Reference proteome</keyword>